<gene>
    <name evidence="2" type="ORF">SAMN05444141_101547</name>
</gene>
<feature type="domain" description="DUF4145" evidence="1">
    <location>
        <begin position="111"/>
        <end position="205"/>
    </location>
</feature>
<dbReference type="AlphaFoldDB" id="A0A1I6Y0Q8"/>
<dbReference type="Proteomes" id="UP000183371">
    <property type="component" value="Unassembled WGS sequence"/>
</dbReference>
<protein>
    <recommendedName>
        <fullName evidence="1">DUF4145 domain-containing protein</fullName>
    </recommendedName>
</protein>
<evidence type="ECO:0000313" key="2">
    <source>
        <dbReference type="EMBL" id="SFT43724.1"/>
    </source>
</evidence>
<reference evidence="3" key="1">
    <citation type="submission" date="2016-10" db="EMBL/GenBank/DDBJ databases">
        <authorList>
            <person name="Varghese N."/>
            <person name="Submissions S."/>
        </authorList>
    </citation>
    <scope>NUCLEOTIDE SEQUENCE [LARGE SCALE GENOMIC DNA]</scope>
    <source>
        <strain evidence="3">DSM 17465</strain>
    </source>
</reference>
<dbReference type="RefSeq" id="WP_128647304.1">
    <property type="nucleotide sequence ID" value="NZ_FPBD01000001.1"/>
</dbReference>
<sequence>MSEFVADCLWCGCKKMTFEYVGEHAKIDLFDDVENVQFFGTCRNCEAGSVLTCKPKRQMNRYEHQERWAEDQGYSRSVFTDLVQLRPPAVNQIPCPEHVPEPIRSAFDEGAKCLTEDCYNATGAMFRLCLDLTTKDKLPQTPADDGGPNKYVRGNLAARINWLCEEEHLNPKLKRFAEKIKLDGNDGAHVGNLKKIDAEDLATFTKHLLENIYTLPESLELSFERRSSEKETS</sequence>
<dbReference type="Pfam" id="PF13643">
    <property type="entry name" value="DUF4145"/>
    <property type="match status" value="1"/>
</dbReference>
<organism evidence="2 3">
    <name type="scientific">Pseudovibrio denitrificans</name>
    <dbReference type="NCBI Taxonomy" id="258256"/>
    <lineage>
        <taxon>Bacteria</taxon>
        <taxon>Pseudomonadati</taxon>
        <taxon>Pseudomonadota</taxon>
        <taxon>Alphaproteobacteria</taxon>
        <taxon>Hyphomicrobiales</taxon>
        <taxon>Stappiaceae</taxon>
        <taxon>Pseudovibrio</taxon>
    </lineage>
</organism>
<evidence type="ECO:0000259" key="1">
    <source>
        <dbReference type="Pfam" id="PF13643"/>
    </source>
</evidence>
<dbReference type="InterPro" id="IPR025285">
    <property type="entry name" value="DUF4145"/>
</dbReference>
<accession>A0A1I6Y0Q8</accession>
<keyword evidence="3" id="KW-1185">Reference proteome</keyword>
<proteinExistence type="predicted"/>
<evidence type="ECO:0000313" key="3">
    <source>
        <dbReference type="Proteomes" id="UP000183371"/>
    </source>
</evidence>
<name>A0A1I6Y0Q8_9HYPH</name>
<dbReference type="EMBL" id="FPBD01000001">
    <property type="protein sequence ID" value="SFT43724.1"/>
    <property type="molecule type" value="Genomic_DNA"/>
</dbReference>